<sequence>MDLHISTLAERPELGPALWAMADSWPPYMKEDPAANLYYPIAETEFAEFVLVAVDRDQPGSLVARAFSVPFLLGEEDLPDNGWDGVLWRATRTRRRGDIPDTVSALEITIRPDLQGKGLSALMLGALRDQVARLGFEQLLAPVRPNGKHLQPWMPMTEYAGLRRADGLPMDAWLRVHVRAGGVITKVAPRSMVVAGSLAEWRSWTGLPFDESGQVEVPDALVPVHCDVGQDHAVYVEPNVWVRHSLR</sequence>
<accession>A0ABP7HUM3</accession>
<dbReference type="EMBL" id="BAAAZR010000003">
    <property type="protein sequence ID" value="GAA3802464.1"/>
    <property type="molecule type" value="Genomic_DNA"/>
</dbReference>
<gene>
    <name evidence="1" type="ORF">GCM10022226_22860</name>
</gene>
<protein>
    <recommendedName>
        <fullName evidence="3">N-acetyltransferase</fullName>
    </recommendedName>
</protein>
<dbReference type="RefSeq" id="WP_344937710.1">
    <property type="nucleotide sequence ID" value="NZ_BAAAZR010000003.1"/>
</dbReference>
<dbReference type="InterPro" id="IPR016181">
    <property type="entry name" value="Acyl_CoA_acyltransferase"/>
</dbReference>
<evidence type="ECO:0000313" key="2">
    <source>
        <dbReference type="Proteomes" id="UP001500888"/>
    </source>
</evidence>
<evidence type="ECO:0000313" key="1">
    <source>
        <dbReference type="EMBL" id="GAA3802464.1"/>
    </source>
</evidence>
<dbReference type="Proteomes" id="UP001500888">
    <property type="component" value="Unassembled WGS sequence"/>
</dbReference>
<evidence type="ECO:0008006" key="3">
    <source>
        <dbReference type="Google" id="ProtNLM"/>
    </source>
</evidence>
<dbReference type="SUPFAM" id="SSF55729">
    <property type="entry name" value="Acyl-CoA N-acyltransferases (Nat)"/>
    <property type="match status" value="1"/>
</dbReference>
<dbReference type="Gene3D" id="3.40.630.30">
    <property type="match status" value="1"/>
</dbReference>
<keyword evidence="2" id="KW-1185">Reference proteome</keyword>
<comment type="caution">
    <text evidence="1">The sequence shown here is derived from an EMBL/GenBank/DDBJ whole genome shotgun (WGS) entry which is preliminary data.</text>
</comment>
<organism evidence="1 2">
    <name type="scientific">Sphaerisporangium flaviroseum</name>
    <dbReference type="NCBI Taxonomy" id="509199"/>
    <lineage>
        <taxon>Bacteria</taxon>
        <taxon>Bacillati</taxon>
        <taxon>Actinomycetota</taxon>
        <taxon>Actinomycetes</taxon>
        <taxon>Streptosporangiales</taxon>
        <taxon>Streptosporangiaceae</taxon>
        <taxon>Sphaerisporangium</taxon>
    </lineage>
</organism>
<name>A0ABP7HUM3_9ACTN</name>
<proteinExistence type="predicted"/>
<reference evidence="2" key="1">
    <citation type="journal article" date="2019" name="Int. J. Syst. Evol. Microbiol.">
        <title>The Global Catalogue of Microorganisms (GCM) 10K type strain sequencing project: providing services to taxonomists for standard genome sequencing and annotation.</title>
        <authorList>
            <consortium name="The Broad Institute Genomics Platform"/>
            <consortium name="The Broad Institute Genome Sequencing Center for Infectious Disease"/>
            <person name="Wu L."/>
            <person name="Ma J."/>
        </authorList>
    </citation>
    <scope>NUCLEOTIDE SEQUENCE [LARGE SCALE GENOMIC DNA]</scope>
    <source>
        <strain evidence="2">JCM 16908</strain>
    </source>
</reference>